<dbReference type="EMBL" id="KZ293655">
    <property type="protein sequence ID" value="PBK94095.1"/>
    <property type="molecule type" value="Genomic_DNA"/>
</dbReference>
<proteinExistence type="predicted"/>
<dbReference type="InterPro" id="IPR056252">
    <property type="entry name" value="Alfy-like_Arm-like"/>
</dbReference>
<feature type="domain" description="Alfy-like armadillo-like repeat" evidence="1">
    <location>
        <begin position="141"/>
        <end position="210"/>
    </location>
</feature>
<gene>
    <name evidence="2" type="ORF">ARMGADRAFT_1079564</name>
</gene>
<dbReference type="Pfam" id="PF23295">
    <property type="entry name" value="Arm_4"/>
    <property type="match status" value="1"/>
</dbReference>
<evidence type="ECO:0000259" key="1">
    <source>
        <dbReference type="Pfam" id="PF23295"/>
    </source>
</evidence>
<evidence type="ECO:0000313" key="2">
    <source>
        <dbReference type="EMBL" id="PBK94095.1"/>
    </source>
</evidence>
<dbReference type="STRING" id="47427.A0A2H3DFU0"/>
<reference evidence="3" key="1">
    <citation type="journal article" date="2017" name="Nat. Ecol. Evol.">
        <title>Genome expansion and lineage-specific genetic innovations in the forest pathogenic fungi Armillaria.</title>
        <authorList>
            <person name="Sipos G."/>
            <person name="Prasanna A.N."/>
            <person name="Walter M.C."/>
            <person name="O'Connor E."/>
            <person name="Balint B."/>
            <person name="Krizsan K."/>
            <person name="Kiss B."/>
            <person name="Hess J."/>
            <person name="Varga T."/>
            <person name="Slot J."/>
            <person name="Riley R."/>
            <person name="Boka B."/>
            <person name="Rigling D."/>
            <person name="Barry K."/>
            <person name="Lee J."/>
            <person name="Mihaltcheva S."/>
            <person name="LaButti K."/>
            <person name="Lipzen A."/>
            <person name="Waldron R."/>
            <person name="Moloney N.M."/>
            <person name="Sperisen C."/>
            <person name="Kredics L."/>
            <person name="Vagvoelgyi C."/>
            <person name="Patrignani A."/>
            <person name="Fitzpatrick D."/>
            <person name="Nagy I."/>
            <person name="Doyle S."/>
            <person name="Anderson J.B."/>
            <person name="Grigoriev I.V."/>
            <person name="Gueldener U."/>
            <person name="Muensterkoetter M."/>
            <person name="Nagy L.G."/>
        </authorList>
    </citation>
    <scope>NUCLEOTIDE SEQUENCE [LARGE SCALE GENOMIC DNA]</scope>
    <source>
        <strain evidence="3">Ar21-2</strain>
    </source>
</reference>
<keyword evidence="3" id="KW-1185">Reference proteome</keyword>
<dbReference type="Proteomes" id="UP000217790">
    <property type="component" value="Unassembled WGS sequence"/>
</dbReference>
<dbReference type="InParanoid" id="A0A2H3DFU0"/>
<protein>
    <recommendedName>
        <fullName evidence="1">Alfy-like armadillo-like repeat domain-containing protein</fullName>
    </recommendedName>
</protein>
<evidence type="ECO:0000313" key="3">
    <source>
        <dbReference type="Proteomes" id="UP000217790"/>
    </source>
</evidence>
<dbReference type="OrthoDB" id="26681at2759"/>
<accession>A0A2H3DFU0</accession>
<sequence>MKMTALLYTERWYETQVCRMETFRVRVVKDISEPGTALEMMMTAMLPVISFVHVFSAPTPVGEPGEQVLLEVMETIRMVFMIVMQLVITQRTPYILEFYSVQTLALADLVADSRTVDVILGFFPSMSLNNFSVSGIFTSALHLIKLPGAVRLLWDFRPQLSADNSTMDYAFFKLFERLCATCHRTQATLKSIGIIKSVIEYYADAKIRKDVELLRRPMDLGATSPRPPLLGTLSSYAKDVSLTEAKTQQ</sequence>
<organism evidence="2 3">
    <name type="scientific">Armillaria gallica</name>
    <name type="common">Bulbous honey fungus</name>
    <name type="synonym">Armillaria bulbosa</name>
    <dbReference type="NCBI Taxonomy" id="47427"/>
    <lineage>
        <taxon>Eukaryota</taxon>
        <taxon>Fungi</taxon>
        <taxon>Dikarya</taxon>
        <taxon>Basidiomycota</taxon>
        <taxon>Agaricomycotina</taxon>
        <taxon>Agaricomycetes</taxon>
        <taxon>Agaricomycetidae</taxon>
        <taxon>Agaricales</taxon>
        <taxon>Marasmiineae</taxon>
        <taxon>Physalacriaceae</taxon>
        <taxon>Armillaria</taxon>
    </lineage>
</organism>
<name>A0A2H3DFU0_ARMGA</name>
<dbReference type="AlphaFoldDB" id="A0A2H3DFU0"/>